<evidence type="ECO:0000256" key="8">
    <source>
        <dbReference type="ARBA" id="ARBA00022917"/>
    </source>
</evidence>
<comment type="catalytic activity">
    <reaction evidence="10">
        <text>tRNA(Glu) + L-glutamate + ATP = L-glutamyl-tRNA(Glu) + AMP + diphosphate</text>
        <dbReference type="Rhea" id="RHEA:23540"/>
        <dbReference type="Rhea" id="RHEA-COMP:9663"/>
        <dbReference type="Rhea" id="RHEA-COMP:9680"/>
        <dbReference type="ChEBI" id="CHEBI:29985"/>
        <dbReference type="ChEBI" id="CHEBI:30616"/>
        <dbReference type="ChEBI" id="CHEBI:33019"/>
        <dbReference type="ChEBI" id="CHEBI:78442"/>
        <dbReference type="ChEBI" id="CHEBI:78520"/>
        <dbReference type="ChEBI" id="CHEBI:456215"/>
        <dbReference type="EC" id="6.1.1.17"/>
    </reaction>
</comment>
<dbReference type="RefSeq" id="WP_013951217.1">
    <property type="nucleotide sequence ID" value="NC_015722.1"/>
</dbReference>
<evidence type="ECO:0000256" key="6">
    <source>
        <dbReference type="ARBA" id="ARBA00022741"/>
    </source>
</evidence>
<comment type="similarity">
    <text evidence="2 10">Belongs to the class-I aminoacyl-tRNA synthetase family. Glutamate--tRNA ligase type 1 subfamily.</text>
</comment>
<organism evidence="13 14">
    <name type="scientific">Midichloria mitochondrii (strain IricVA)</name>
    <dbReference type="NCBI Taxonomy" id="696127"/>
    <lineage>
        <taxon>Bacteria</taxon>
        <taxon>Pseudomonadati</taxon>
        <taxon>Pseudomonadota</taxon>
        <taxon>Alphaproteobacteria</taxon>
        <taxon>Rickettsiales</taxon>
        <taxon>Candidatus Midichloriaceae</taxon>
        <taxon>Candidatus Midichloria</taxon>
    </lineage>
</organism>
<dbReference type="InterPro" id="IPR020058">
    <property type="entry name" value="Glu/Gln-tRNA-synth_Ib_cat-dom"/>
</dbReference>
<dbReference type="InterPro" id="IPR008925">
    <property type="entry name" value="aa_tRNA-synth_I_cd-bd_sf"/>
</dbReference>
<gene>
    <name evidence="10 13" type="primary">gltX</name>
    <name evidence="13" type="ordered locus">midi_00718</name>
</gene>
<dbReference type="InterPro" id="IPR020751">
    <property type="entry name" value="aa-tRNA-synth_I_codon-bd_sub2"/>
</dbReference>
<evidence type="ECO:0000256" key="1">
    <source>
        <dbReference type="ARBA" id="ARBA00004496"/>
    </source>
</evidence>
<keyword evidence="6 10" id="KW-0547">Nucleotide-binding</keyword>
<proteinExistence type="inferred from homology"/>
<dbReference type="InterPro" id="IPR014729">
    <property type="entry name" value="Rossmann-like_a/b/a_fold"/>
</dbReference>
<protein>
    <recommendedName>
        <fullName evidence="10">Glutamate--tRNA ligase</fullName>
        <ecNumber evidence="10">6.1.1.17</ecNumber>
    </recommendedName>
    <alternativeName>
        <fullName evidence="10">Glutamyl-tRNA synthetase</fullName>
        <shortName evidence="10">GluRS</shortName>
    </alternativeName>
</protein>
<comment type="subcellular location">
    <subcellularLocation>
        <location evidence="1 10">Cytoplasm</location>
    </subcellularLocation>
</comment>
<dbReference type="AlphaFoldDB" id="F7XWG3"/>
<dbReference type="HAMAP" id="MF_00022">
    <property type="entry name" value="Glu_tRNA_synth_type1"/>
    <property type="match status" value="1"/>
</dbReference>
<dbReference type="Pfam" id="PF19269">
    <property type="entry name" value="Anticodon_2"/>
    <property type="match status" value="1"/>
</dbReference>
<reference evidence="13 14" key="1">
    <citation type="journal article" date="2011" name="Mol. Biol. Evol.">
        <title>Phylogenomic evidence for the presence of a flagellum and cbb3 oxidase in the free-living mitochondrial ancestor.</title>
        <authorList>
            <person name="Sassera D."/>
            <person name="Lo N."/>
            <person name="Epis S."/>
            <person name="D'Auria G."/>
            <person name="Montagna M."/>
            <person name="Comandatore F."/>
            <person name="Horner D."/>
            <person name="Pereto J."/>
            <person name="Luciano A.M."/>
            <person name="Franciosi F."/>
            <person name="Ferri E."/>
            <person name="Crotti E."/>
            <person name="Bazzocchi C."/>
            <person name="Daffonchio D."/>
            <person name="Sacchi L."/>
            <person name="Moya A."/>
            <person name="Latorre A."/>
            <person name="Bandi C."/>
        </authorList>
    </citation>
    <scope>NUCLEOTIDE SEQUENCE [LARGE SCALE GENOMIC DNA]</scope>
    <source>
        <strain evidence="13 14">IricVA</strain>
    </source>
</reference>
<dbReference type="EMBL" id="CP002130">
    <property type="protein sequence ID" value="AEI89012.1"/>
    <property type="molecule type" value="Genomic_DNA"/>
</dbReference>
<dbReference type="FunFam" id="3.40.50.620:FF:000007">
    <property type="entry name" value="Glutamate--tRNA ligase"/>
    <property type="match status" value="1"/>
</dbReference>
<feature type="binding site" evidence="10">
    <location>
        <position position="236"/>
    </location>
    <ligand>
        <name>ATP</name>
        <dbReference type="ChEBI" id="CHEBI:30616"/>
    </ligand>
</feature>
<dbReference type="GO" id="GO:0000049">
    <property type="term" value="F:tRNA binding"/>
    <property type="evidence" value="ECO:0007669"/>
    <property type="project" value="InterPro"/>
</dbReference>
<keyword evidence="7 10" id="KW-0067">ATP-binding</keyword>
<dbReference type="PANTHER" id="PTHR43311">
    <property type="entry name" value="GLUTAMATE--TRNA LIGASE"/>
    <property type="match status" value="1"/>
</dbReference>
<evidence type="ECO:0000313" key="13">
    <source>
        <dbReference type="EMBL" id="AEI89012.1"/>
    </source>
</evidence>
<feature type="domain" description="Aminoacyl-tRNA synthetase class I anticodon-binding" evidence="12">
    <location>
        <begin position="327"/>
        <end position="450"/>
    </location>
</feature>
<dbReference type="KEGG" id="mmn:midi_00718"/>
<evidence type="ECO:0000256" key="4">
    <source>
        <dbReference type="ARBA" id="ARBA00022490"/>
    </source>
</evidence>
<dbReference type="PROSITE" id="PS00178">
    <property type="entry name" value="AA_TRNA_LIGASE_I"/>
    <property type="match status" value="1"/>
</dbReference>
<keyword evidence="5 10" id="KW-0436">Ligase</keyword>
<dbReference type="Proteomes" id="UP000006639">
    <property type="component" value="Chromosome"/>
</dbReference>
<dbReference type="InterPro" id="IPR045462">
    <property type="entry name" value="aa-tRNA-synth_I_cd-bd"/>
</dbReference>
<dbReference type="GO" id="GO:0005524">
    <property type="term" value="F:ATP binding"/>
    <property type="evidence" value="ECO:0007669"/>
    <property type="project" value="UniProtKB-UniRule"/>
</dbReference>
<evidence type="ECO:0000256" key="9">
    <source>
        <dbReference type="ARBA" id="ARBA00023146"/>
    </source>
</evidence>
<evidence type="ECO:0000259" key="12">
    <source>
        <dbReference type="Pfam" id="PF19269"/>
    </source>
</evidence>
<keyword evidence="8 10" id="KW-0648">Protein biosynthesis</keyword>
<dbReference type="InterPro" id="IPR000924">
    <property type="entry name" value="Glu/Gln-tRNA-synth"/>
</dbReference>
<evidence type="ECO:0000256" key="3">
    <source>
        <dbReference type="ARBA" id="ARBA00011245"/>
    </source>
</evidence>
<dbReference type="GO" id="GO:0006424">
    <property type="term" value="P:glutamyl-tRNA aminoacylation"/>
    <property type="evidence" value="ECO:0007669"/>
    <property type="project" value="UniProtKB-UniRule"/>
</dbReference>
<evidence type="ECO:0000256" key="5">
    <source>
        <dbReference type="ARBA" id="ARBA00022598"/>
    </source>
</evidence>
<dbReference type="Gene3D" id="1.10.10.350">
    <property type="match status" value="1"/>
</dbReference>
<dbReference type="STRING" id="696127.midi_00718"/>
<dbReference type="SUPFAM" id="SSF48163">
    <property type="entry name" value="An anticodon-binding domain of class I aminoacyl-tRNA synthetases"/>
    <property type="match status" value="1"/>
</dbReference>
<evidence type="ECO:0000256" key="2">
    <source>
        <dbReference type="ARBA" id="ARBA00007894"/>
    </source>
</evidence>
<dbReference type="OrthoDB" id="9807503at2"/>
<sequence length="451" mass="50701">MSVITRFAPSPTGFLHIGGARTALFNWLFSKTTNGKFLLRIEDTDRERSTQEAVDAIIEGLRWLGIEWDGGVVMQFSRSKRHTEVAEQLLDTGFAYRCYLSTEEIQKIREKDPYIKIESPWRDGERSASLGVKPTIRLKVDKHSQTTVEDQIRGSVTISNNELDDMILLRSDGTPTYMLAVVVDDYDMNITHVIRGDDHFTNTFRQQQIIKALSWPVPIYAHVPLVHGSDGAKLSKRHGALGIDAYKQAGYLPEAICNYLLRLGWSSGDLEIITKEEAAKLFTLEGLNRAPARFDYEKLNFLNAYYISKKSDADLLKLLKFDGKVVQKRVEKAIGDLKIRASTLIELQELADLYSKKQKPIDNKSQEIINGLNRAHLVEIKGALEALSNWEAIEIKGVLDGVATKSGLSGSKMMQIMRASVMGSFKGPAIYETMAILGKEEVINRIHNLII</sequence>
<dbReference type="HOGENOM" id="CLU_015768_6_0_5"/>
<dbReference type="PRINTS" id="PR00987">
    <property type="entry name" value="TRNASYNTHGLU"/>
</dbReference>
<dbReference type="InterPro" id="IPR049940">
    <property type="entry name" value="GluQ/Sye"/>
</dbReference>
<dbReference type="SUPFAM" id="SSF52374">
    <property type="entry name" value="Nucleotidylyl transferase"/>
    <property type="match status" value="1"/>
</dbReference>
<name>F7XWG3_MIDMI</name>
<comment type="subunit">
    <text evidence="3 10">Monomer.</text>
</comment>
<comment type="function">
    <text evidence="10">Catalyzes the attachment of glutamate to tRNA(Glu) in a two-step reaction: glutamate is first activated by ATP to form Glu-AMP and then transferred to the acceptor end of tRNA(Glu).</text>
</comment>
<dbReference type="EC" id="6.1.1.17" evidence="10"/>
<dbReference type="GO" id="GO:0005829">
    <property type="term" value="C:cytosol"/>
    <property type="evidence" value="ECO:0007669"/>
    <property type="project" value="TreeGrafter"/>
</dbReference>
<keyword evidence="9 10" id="KW-0030">Aminoacyl-tRNA synthetase</keyword>
<dbReference type="Gene3D" id="3.40.50.620">
    <property type="entry name" value="HUPs"/>
    <property type="match status" value="1"/>
</dbReference>
<dbReference type="GO" id="GO:0008270">
    <property type="term" value="F:zinc ion binding"/>
    <property type="evidence" value="ECO:0007669"/>
    <property type="project" value="InterPro"/>
</dbReference>
<dbReference type="GO" id="GO:0004818">
    <property type="term" value="F:glutamate-tRNA ligase activity"/>
    <property type="evidence" value="ECO:0007669"/>
    <property type="project" value="UniProtKB-UniRule"/>
</dbReference>
<dbReference type="PANTHER" id="PTHR43311:SF2">
    <property type="entry name" value="GLUTAMATE--TRNA LIGASE, MITOCHONDRIAL-RELATED"/>
    <property type="match status" value="1"/>
</dbReference>
<comment type="caution">
    <text evidence="10">Lacks conserved residue(s) required for the propagation of feature annotation.</text>
</comment>
<evidence type="ECO:0000256" key="10">
    <source>
        <dbReference type="HAMAP-Rule" id="MF_00022"/>
    </source>
</evidence>
<dbReference type="InterPro" id="IPR004527">
    <property type="entry name" value="Glu-tRNA-ligase_bac/mito"/>
</dbReference>
<keyword evidence="4 10" id="KW-0963">Cytoplasm</keyword>
<dbReference type="InterPro" id="IPR033910">
    <property type="entry name" value="GluRS_core"/>
</dbReference>
<evidence type="ECO:0000259" key="11">
    <source>
        <dbReference type="Pfam" id="PF00749"/>
    </source>
</evidence>
<dbReference type="NCBIfam" id="TIGR00464">
    <property type="entry name" value="gltX_bact"/>
    <property type="match status" value="1"/>
</dbReference>
<accession>F7XWG3</accession>
<dbReference type="CDD" id="cd00808">
    <property type="entry name" value="GluRS_core"/>
    <property type="match status" value="1"/>
</dbReference>
<feature type="domain" description="Glutamyl/glutaminyl-tRNA synthetase class Ib catalytic" evidence="11">
    <location>
        <begin position="3"/>
        <end position="300"/>
    </location>
</feature>
<evidence type="ECO:0000256" key="7">
    <source>
        <dbReference type="ARBA" id="ARBA00022840"/>
    </source>
</evidence>
<feature type="short sequence motif" description="'KMSKS' region" evidence="10">
    <location>
        <begin position="233"/>
        <end position="237"/>
    </location>
</feature>
<keyword evidence="14" id="KW-1185">Reference proteome</keyword>
<evidence type="ECO:0000313" key="14">
    <source>
        <dbReference type="Proteomes" id="UP000006639"/>
    </source>
</evidence>
<dbReference type="Pfam" id="PF00749">
    <property type="entry name" value="tRNA-synt_1c"/>
    <property type="match status" value="1"/>
</dbReference>
<dbReference type="InterPro" id="IPR001412">
    <property type="entry name" value="aa-tRNA-synth_I_CS"/>
</dbReference>
<feature type="short sequence motif" description="'HIGH' region" evidence="10">
    <location>
        <begin position="9"/>
        <end position="19"/>
    </location>
</feature>